<evidence type="ECO:0000256" key="2">
    <source>
        <dbReference type="SAM" id="Phobius"/>
    </source>
</evidence>
<feature type="transmembrane region" description="Helical" evidence="2">
    <location>
        <begin position="351"/>
        <end position="368"/>
    </location>
</feature>
<feature type="transmembrane region" description="Helical" evidence="2">
    <location>
        <begin position="133"/>
        <end position="154"/>
    </location>
</feature>
<sequence length="606" mass="63532">MNRSPHRSCGFAPTDPKSSVHDRSDAILSEESVVFAPDDTARGCLAWVVASGFALLALGLALAHAPVAGSLDDAFVVLSDARATFQGVEPGLGAPDAQGFLGGARVEGSTSLLDWAIKGIGLELAPAMDPLRLAGWLGLGWWIAAVLIAVRAAVRWTGSAIVAAAVGGLVAWSPGLAESAGYLLEGPLFALLWILALVAAVEARPALCLTWSLLLAAARPEGLALAPILVGWAGGRQSLAAGVPFGTGGVRWAAAWRWAGAGVLAGALITAVRFWLYGDWLPNTFHAKSSSSRWSEVADGARYLLQVLRSDAGLSAAAVGLSSAVLAVLWLTRHPEAEPRARHSTRSAARGLLAMAALYALGVLVSGGDSYMGARLFMPIGLPVWLALGLAVAGQTLRRSLAALALPLVACFASAVGGSLDARRPWQVFPDAVQALAAGPVGLEAFEGDEEVFRAIAAALAPDEVFAHLHTQRFRWFEPATPVLDLTGLTDREVARRPASGPVRFGRTAIELALTRKVGALHLDPLRGRVTSLVDAPDLAAALSNPAMAPRYFGEPYLRAELAEALSQHYLAASRRLPKGAGYFNLLVRRDLAEAFRAQGFRVARG</sequence>
<evidence type="ECO:0000256" key="1">
    <source>
        <dbReference type="SAM" id="MobiDB-lite"/>
    </source>
</evidence>
<keyword evidence="2" id="KW-0472">Membrane</keyword>
<keyword evidence="2" id="KW-0812">Transmembrane</keyword>
<gene>
    <name evidence="3" type="ORF">Poly30_25610</name>
</gene>
<evidence type="ECO:0000313" key="3">
    <source>
        <dbReference type="EMBL" id="QDV07042.1"/>
    </source>
</evidence>
<dbReference type="Proteomes" id="UP000320390">
    <property type="component" value="Chromosome"/>
</dbReference>
<dbReference type="AlphaFoldDB" id="A0A518ESJ2"/>
<feature type="transmembrane region" description="Helical" evidence="2">
    <location>
        <begin position="161"/>
        <end position="184"/>
    </location>
</feature>
<proteinExistence type="predicted"/>
<keyword evidence="2" id="KW-1133">Transmembrane helix</keyword>
<keyword evidence="4" id="KW-1185">Reference proteome</keyword>
<accession>A0A518ESJ2</accession>
<name>A0A518ESJ2_9BACT</name>
<feature type="region of interest" description="Disordered" evidence="1">
    <location>
        <begin position="1"/>
        <end position="21"/>
    </location>
</feature>
<feature type="transmembrane region" description="Helical" evidence="2">
    <location>
        <begin position="374"/>
        <end position="394"/>
    </location>
</feature>
<feature type="transmembrane region" description="Helical" evidence="2">
    <location>
        <begin position="44"/>
        <end position="65"/>
    </location>
</feature>
<feature type="transmembrane region" description="Helical" evidence="2">
    <location>
        <begin position="255"/>
        <end position="276"/>
    </location>
</feature>
<feature type="transmembrane region" description="Helical" evidence="2">
    <location>
        <begin position="401"/>
        <end position="420"/>
    </location>
</feature>
<organism evidence="3 4">
    <name type="scientific">Saltatorellus ferox</name>
    <dbReference type="NCBI Taxonomy" id="2528018"/>
    <lineage>
        <taxon>Bacteria</taxon>
        <taxon>Pseudomonadati</taxon>
        <taxon>Planctomycetota</taxon>
        <taxon>Planctomycetia</taxon>
        <taxon>Planctomycetia incertae sedis</taxon>
        <taxon>Saltatorellus</taxon>
    </lineage>
</organism>
<feature type="transmembrane region" description="Helical" evidence="2">
    <location>
        <begin position="190"/>
        <end position="216"/>
    </location>
</feature>
<reference evidence="3 4" key="1">
    <citation type="submission" date="2019-02" db="EMBL/GenBank/DDBJ databases">
        <title>Deep-cultivation of Planctomycetes and their phenomic and genomic characterization uncovers novel biology.</title>
        <authorList>
            <person name="Wiegand S."/>
            <person name="Jogler M."/>
            <person name="Boedeker C."/>
            <person name="Pinto D."/>
            <person name="Vollmers J."/>
            <person name="Rivas-Marin E."/>
            <person name="Kohn T."/>
            <person name="Peeters S.H."/>
            <person name="Heuer A."/>
            <person name="Rast P."/>
            <person name="Oberbeckmann S."/>
            <person name="Bunk B."/>
            <person name="Jeske O."/>
            <person name="Meyerdierks A."/>
            <person name="Storesund J.E."/>
            <person name="Kallscheuer N."/>
            <person name="Luecker S."/>
            <person name="Lage O.M."/>
            <person name="Pohl T."/>
            <person name="Merkel B.J."/>
            <person name="Hornburger P."/>
            <person name="Mueller R.-W."/>
            <person name="Bruemmer F."/>
            <person name="Labrenz M."/>
            <person name="Spormann A.M."/>
            <person name="Op den Camp H."/>
            <person name="Overmann J."/>
            <person name="Amann R."/>
            <person name="Jetten M.S.M."/>
            <person name="Mascher T."/>
            <person name="Medema M.H."/>
            <person name="Devos D.P."/>
            <person name="Kaster A.-K."/>
            <person name="Ovreas L."/>
            <person name="Rohde M."/>
            <person name="Galperin M.Y."/>
            <person name="Jogler C."/>
        </authorList>
    </citation>
    <scope>NUCLEOTIDE SEQUENCE [LARGE SCALE GENOMIC DNA]</scope>
    <source>
        <strain evidence="3 4">Poly30</strain>
    </source>
</reference>
<dbReference type="EMBL" id="CP036434">
    <property type="protein sequence ID" value="QDV07042.1"/>
    <property type="molecule type" value="Genomic_DNA"/>
</dbReference>
<evidence type="ECO:0008006" key="5">
    <source>
        <dbReference type="Google" id="ProtNLM"/>
    </source>
</evidence>
<feature type="transmembrane region" description="Helical" evidence="2">
    <location>
        <begin position="312"/>
        <end position="331"/>
    </location>
</feature>
<evidence type="ECO:0000313" key="4">
    <source>
        <dbReference type="Proteomes" id="UP000320390"/>
    </source>
</evidence>
<protein>
    <recommendedName>
        <fullName evidence="5">Glycosyltransferase RgtA/B/C/D-like domain-containing protein</fullName>
    </recommendedName>
</protein>